<feature type="compositionally biased region" description="Polar residues" evidence="2">
    <location>
        <begin position="560"/>
        <end position="579"/>
    </location>
</feature>
<reference evidence="4 5" key="1">
    <citation type="journal article" date="2020" name="ISME J.">
        <title>Uncovering the hidden diversity of litter-decomposition mechanisms in mushroom-forming fungi.</title>
        <authorList>
            <person name="Floudas D."/>
            <person name="Bentzer J."/>
            <person name="Ahren D."/>
            <person name="Johansson T."/>
            <person name="Persson P."/>
            <person name="Tunlid A."/>
        </authorList>
    </citation>
    <scope>NUCLEOTIDE SEQUENCE [LARGE SCALE GENOMIC DNA]</scope>
    <source>
        <strain evidence="4 5">CBS 146.42</strain>
    </source>
</reference>
<dbReference type="Gene3D" id="1.25.40.280">
    <property type="entry name" value="alix/aip1 like domains"/>
    <property type="match status" value="1"/>
</dbReference>
<protein>
    <recommendedName>
        <fullName evidence="3">BRO1 domain-containing protein</fullName>
    </recommendedName>
</protein>
<gene>
    <name evidence="4" type="ORF">D9756_003389</name>
</gene>
<dbReference type="Gene3D" id="1.20.120.560">
    <property type="entry name" value="alix/aip1 in complex with the ypdl late domain"/>
    <property type="match status" value="1"/>
</dbReference>
<dbReference type="PANTHER" id="PTHR23030:SF39">
    <property type="entry name" value="PROGRAMMED CELL DEATH 6-INTERACTING PROTEIN"/>
    <property type="match status" value="1"/>
</dbReference>
<accession>A0A8H5G6Z7</accession>
<dbReference type="Pfam" id="PF03097">
    <property type="entry name" value="BRO1"/>
    <property type="match status" value="1"/>
</dbReference>
<comment type="similarity">
    <text evidence="1">Belongs to the palA/RIM20 family.</text>
</comment>
<dbReference type="InterPro" id="IPR038499">
    <property type="entry name" value="BRO1_sf"/>
</dbReference>
<dbReference type="PROSITE" id="PS51180">
    <property type="entry name" value="BRO1"/>
    <property type="match status" value="1"/>
</dbReference>
<organism evidence="4 5">
    <name type="scientific">Leucocoprinus leucothites</name>
    <dbReference type="NCBI Taxonomy" id="201217"/>
    <lineage>
        <taxon>Eukaryota</taxon>
        <taxon>Fungi</taxon>
        <taxon>Dikarya</taxon>
        <taxon>Basidiomycota</taxon>
        <taxon>Agaricomycotina</taxon>
        <taxon>Agaricomycetes</taxon>
        <taxon>Agaricomycetidae</taxon>
        <taxon>Agaricales</taxon>
        <taxon>Agaricineae</taxon>
        <taxon>Agaricaceae</taxon>
        <taxon>Leucocoprinus</taxon>
    </lineage>
</organism>
<evidence type="ECO:0000256" key="1">
    <source>
        <dbReference type="ARBA" id="ARBA00038154"/>
    </source>
</evidence>
<dbReference type="EMBL" id="JAACJO010000004">
    <property type="protein sequence ID" value="KAF5359326.1"/>
    <property type="molecule type" value="Genomic_DNA"/>
</dbReference>
<dbReference type="GO" id="GO:0005768">
    <property type="term" value="C:endosome"/>
    <property type="evidence" value="ECO:0007669"/>
    <property type="project" value="TreeGrafter"/>
</dbReference>
<evidence type="ECO:0000313" key="5">
    <source>
        <dbReference type="Proteomes" id="UP000559027"/>
    </source>
</evidence>
<feature type="region of interest" description="Disordered" evidence="2">
    <location>
        <begin position="560"/>
        <end position="581"/>
    </location>
</feature>
<dbReference type="CDD" id="cd09241">
    <property type="entry name" value="BRO1_ScRim20-like"/>
    <property type="match status" value="1"/>
</dbReference>
<dbReference type="Gene3D" id="1.20.140.50">
    <property type="entry name" value="alix/aip1 like domains"/>
    <property type="match status" value="1"/>
</dbReference>
<name>A0A8H5G6Z7_9AGAR</name>
<proteinExistence type="inferred from homology"/>
<dbReference type="SMART" id="SM01041">
    <property type="entry name" value="BRO1"/>
    <property type="match status" value="1"/>
</dbReference>
<dbReference type="Pfam" id="PF13949">
    <property type="entry name" value="ALIX_LYPXL_bnd"/>
    <property type="match status" value="1"/>
</dbReference>
<keyword evidence="5" id="KW-1185">Reference proteome</keyword>
<evidence type="ECO:0000256" key="2">
    <source>
        <dbReference type="SAM" id="MobiDB-lite"/>
    </source>
</evidence>
<evidence type="ECO:0000313" key="4">
    <source>
        <dbReference type="EMBL" id="KAF5359326.1"/>
    </source>
</evidence>
<dbReference type="PANTHER" id="PTHR23030">
    <property type="entry name" value="PCD6 INTERACTING PROTEIN-RELATED"/>
    <property type="match status" value="1"/>
</dbReference>
<evidence type="ECO:0000259" key="3">
    <source>
        <dbReference type="PROSITE" id="PS51180"/>
    </source>
</evidence>
<dbReference type="AlphaFoldDB" id="A0A8H5G6Z7"/>
<feature type="domain" description="BRO1" evidence="3">
    <location>
        <begin position="3"/>
        <end position="423"/>
    </location>
</feature>
<dbReference type="Proteomes" id="UP000559027">
    <property type="component" value="Unassembled WGS sequence"/>
</dbReference>
<comment type="caution">
    <text evidence="4">The sequence shown here is derived from an EMBL/GenBank/DDBJ whole genome shotgun (WGS) entry which is preliminary data.</text>
</comment>
<dbReference type="InterPro" id="IPR004328">
    <property type="entry name" value="BRO1_dom"/>
</dbReference>
<feature type="region of interest" description="Disordered" evidence="2">
    <location>
        <begin position="761"/>
        <end position="811"/>
    </location>
</feature>
<sequence>MPNLLDFPFKKTYEIDLKNTVREFIAFHGGGHPDEFKDDIQQWQELRKNAVAGVVHVDRIHASLLYHAQLISILAKMPSDIQLEISYATVFHPRKLPLTLRSIAFERAAILFNLASLYSQLGASADRSSAEGIKRAATYYQVGCSVAHPPRDRLTIEKHSAGTLSYLNNAVIPKVVYGPDDEEIPLDLSTDFVHGLESLMLAQAQECSWQLAKISQYKDSLIAKIAARVSSLYTLSNRLFRDASPSVRHILPPDWLSHIEAKSHHFLAVAEYRKGLDELEHSRYGCEIARLGNARDEAKTAQETGRRGKIAASVQEDIQSLLDTVQRSLTRAECDNDLIYHHDIPAGAALPPIQETSLATATIPPGLLDPKTVLGSMQPLFDGLVGWGAREAINIYNDRKQALVKEQLLDVAQDLQDQADGELRNMNLPAALEALERPIGLPPSLLHKAEEVRIEDGPARIAASIEDVQQLAQQDLAILDEAMDILDNEASEDEAARKDVLLNRLPSHEANMELVEKERRYRSILAEAAASDEIIRQKWDEWEESVTRLTWDEADLETSIPSSTVATSSHTSPQSVQTRNHARSLRVKLEELDALHRERTQLVHQARILEAADDVQPRVLRVASGFERLAELRAEMFEDILDEELAKYDKFLHEMGTCRQKQESVLADIKVINEQFLRSRRDDPSVKDREHALQSLDLAYFKYREITRNLEEGFKFYNDLTGILTQFKEVCRTWSYQRRQEIHALELHNPLEMLSLRDDVKKQEDPQPQSHGAGAQPSDSRFADLLSQGPPSLSAEEWGFEDVTLPPGPRR</sequence>
<dbReference type="InterPro" id="IPR025304">
    <property type="entry name" value="ALIX_V_dom"/>
</dbReference>
<dbReference type="OrthoDB" id="64867at2759"/>